<dbReference type="GO" id="GO:0016020">
    <property type="term" value="C:membrane"/>
    <property type="evidence" value="ECO:0007669"/>
    <property type="project" value="UniProtKB-SubCell"/>
</dbReference>
<keyword evidence="4 5" id="KW-0472">Membrane</keyword>
<dbReference type="InterPro" id="IPR005178">
    <property type="entry name" value="Ostalpha/TMEM184C"/>
</dbReference>
<keyword evidence="3 5" id="KW-1133">Transmembrane helix</keyword>
<protein>
    <recommendedName>
        <fullName evidence="8">Transmembrane protein 184C</fullName>
    </recommendedName>
</protein>
<evidence type="ECO:0000256" key="4">
    <source>
        <dbReference type="ARBA" id="ARBA00023136"/>
    </source>
</evidence>
<dbReference type="Proteomes" id="UP001530377">
    <property type="component" value="Unassembled WGS sequence"/>
</dbReference>
<accession>A0ABD3R4A8</accession>
<dbReference type="Pfam" id="PF03619">
    <property type="entry name" value="Solute_trans_a"/>
    <property type="match status" value="1"/>
</dbReference>
<proteinExistence type="predicted"/>
<dbReference type="EMBL" id="JALLPB020000801">
    <property type="protein sequence ID" value="KAL3806476.1"/>
    <property type="molecule type" value="Genomic_DNA"/>
</dbReference>
<dbReference type="AlphaFoldDB" id="A0ABD3R4A8"/>
<evidence type="ECO:0000256" key="2">
    <source>
        <dbReference type="ARBA" id="ARBA00022692"/>
    </source>
</evidence>
<keyword evidence="7" id="KW-1185">Reference proteome</keyword>
<evidence type="ECO:0000313" key="6">
    <source>
        <dbReference type="EMBL" id="KAL3806476.1"/>
    </source>
</evidence>
<feature type="transmembrane region" description="Helical" evidence="5">
    <location>
        <begin position="150"/>
        <end position="177"/>
    </location>
</feature>
<evidence type="ECO:0000313" key="7">
    <source>
        <dbReference type="Proteomes" id="UP001530377"/>
    </source>
</evidence>
<evidence type="ECO:0000256" key="1">
    <source>
        <dbReference type="ARBA" id="ARBA00004141"/>
    </source>
</evidence>
<dbReference type="PANTHER" id="PTHR23423">
    <property type="entry name" value="ORGANIC SOLUTE TRANSPORTER-RELATED"/>
    <property type="match status" value="1"/>
</dbReference>
<feature type="transmembrane region" description="Helical" evidence="5">
    <location>
        <begin position="114"/>
        <end position="138"/>
    </location>
</feature>
<evidence type="ECO:0000256" key="3">
    <source>
        <dbReference type="ARBA" id="ARBA00022989"/>
    </source>
</evidence>
<name>A0ABD3R4A8_9STRA</name>
<dbReference type="SMART" id="SM01417">
    <property type="entry name" value="Solute_trans_a"/>
    <property type="match status" value="1"/>
</dbReference>
<feature type="transmembrane region" description="Helical" evidence="5">
    <location>
        <begin position="81"/>
        <end position="102"/>
    </location>
</feature>
<gene>
    <name evidence="6" type="ORF">ACHAXA_006999</name>
</gene>
<organism evidence="6 7">
    <name type="scientific">Cyclostephanos tholiformis</name>
    <dbReference type="NCBI Taxonomy" id="382380"/>
    <lineage>
        <taxon>Eukaryota</taxon>
        <taxon>Sar</taxon>
        <taxon>Stramenopiles</taxon>
        <taxon>Ochrophyta</taxon>
        <taxon>Bacillariophyta</taxon>
        <taxon>Coscinodiscophyceae</taxon>
        <taxon>Thalassiosirophycidae</taxon>
        <taxon>Stephanodiscales</taxon>
        <taxon>Stephanodiscaceae</taxon>
        <taxon>Cyclostephanos</taxon>
    </lineage>
</organism>
<comment type="caution">
    <text evidence="6">The sequence shown here is derived from an EMBL/GenBank/DDBJ whole genome shotgun (WGS) entry which is preliminary data.</text>
</comment>
<evidence type="ECO:0000256" key="5">
    <source>
        <dbReference type="SAM" id="Phobius"/>
    </source>
</evidence>
<feature type="transmembrane region" description="Helical" evidence="5">
    <location>
        <begin position="197"/>
        <end position="214"/>
    </location>
</feature>
<evidence type="ECO:0008006" key="8">
    <source>
        <dbReference type="Google" id="ProtNLM"/>
    </source>
</evidence>
<sequence>MMNDICSAAFYLRSFRELYEAFVLSSFLYYIFELLGGEDQLALKLRTKDAKYGRHGFISRFFIKGDWQMGRPFMMNCKFGVLQYVLVKIIATIVVVLLQSLGKYHEEDWSWDTLPIYMVILENLSIAYAMYCLIKLYYAIKDDLRDWNPLWKFLCIKGIIFFTFWQGFIISVLHYIGVLGEIGGWDSAHVSDGLQDFLLIVEMVFFAVAHRYAFPHTDYLHYLQRNDLLAPDKSRRCFDPETLFLFDQDHNVVTDPNSVDIEYEPPTVSQLDRPMSVSRALMGVVPNETLSDIARMGISGLIGEGSNGGSQGPSMGGDIAISRDHAEMI</sequence>
<reference evidence="6 7" key="1">
    <citation type="submission" date="2024-10" db="EMBL/GenBank/DDBJ databases">
        <title>Updated reference genomes for cyclostephanoid diatoms.</title>
        <authorList>
            <person name="Roberts W.R."/>
            <person name="Alverson A.J."/>
        </authorList>
    </citation>
    <scope>NUCLEOTIDE SEQUENCE [LARGE SCALE GENOMIC DNA]</scope>
    <source>
        <strain evidence="6 7">AJA228-03</strain>
    </source>
</reference>
<comment type="subcellular location">
    <subcellularLocation>
        <location evidence="1">Membrane</location>
        <topology evidence="1">Multi-pass membrane protein</topology>
    </subcellularLocation>
</comment>
<keyword evidence="2 5" id="KW-0812">Transmembrane</keyword>